<accession>A0A4U5LRL3</accession>
<reference evidence="2 3" key="1">
    <citation type="journal article" date="2015" name="Genome Biol.">
        <title>Comparative genomics of Steinernema reveals deeply conserved gene regulatory networks.</title>
        <authorList>
            <person name="Dillman A.R."/>
            <person name="Macchietto M."/>
            <person name="Porter C.F."/>
            <person name="Rogers A."/>
            <person name="Williams B."/>
            <person name="Antoshechkin I."/>
            <person name="Lee M.M."/>
            <person name="Goodwin Z."/>
            <person name="Lu X."/>
            <person name="Lewis E.E."/>
            <person name="Goodrich-Blair H."/>
            <person name="Stock S.P."/>
            <person name="Adams B.J."/>
            <person name="Sternberg P.W."/>
            <person name="Mortazavi A."/>
        </authorList>
    </citation>
    <scope>NUCLEOTIDE SEQUENCE [LARGE SCALE GENOMIC DNA]</scope>
    <source>
        <strain evidence="2 3">ALL</strain>
    </source>
</reference>
<dbReference type="PANTHER" id="PTHR15298:SF1">
    <property type="entry name" value="GLYCINE N-ACYLTRANSFERASE-LIKE PROTEIN"/>
    <property type="match status" value="1"/>
</dbReference>
<proteinExistence type="inferred from homology"/>
<reference evidence="2 3" key="2">
    <citation type="journal article" date="2019" name="G3 (Bethesda)">
        <title>Hybrid Assembly of the Genome of the Entomopathogenic Nematode Steinernema carpocapsae Identifies the X-Chromosome.</title>
        <authorList>
            <person name="Serra L."/>
            <person name="Macchietto M."/>
            <person name="Macias-Munoz A."/>
            <person name="McGill C.J."/>
            <person name="Rodriguez I.M."/>
            <person name="Rodriguez B."/>
            <person name="Murad R."/>
            <person name="Mortazavi A."/>
        </authorList>
    </citation>
    <scope>NUCLEOTIDE SEQUENCE [LARGE SCALE GENOMIC DNA]</scope>
    <source>
        <strain evidence="2 3">ALL</strain>
    </source>
</reference>
<sequence length="336" mass="38795">MLESSRQGGAFVVLQNTCKSDHNKELVCLEAFDVWKNSPIAFQMAFQIPEDSLESILSQLYIIPQLVIIYDAVKQFGTLKLFGYPKEKPVLWLVSKKPTYFKNIIHIQATTDRKEILEHGCEALFNLLKKDIIEMDKILFVASDRTLELVSKEMSKLETHPFISRNIPRSLFYMDKDQCDKVLKERLTLPEGFIFVDLDPDSHADMIKKLEIGTQDPPYTRERILKMPSVGVKHEKSDQIVSFEYCSGHGLLIHHFTFPEFRRQGLGRAVELRLCQKIILELGIVPVKHVSRLSANVIDMSKRSPFWTTCKNDDGSDYLGYFRIYEKVHNSSNSLY</sequence>
<dbReference type="STRING" id="34508.A0A4U5LRL3"/>
<protein>
    <recommendedName>
        <fullName evidence="1">Glycine N-acyltransferase-like protein</fullName>
        <ecNumber evidence="1">2.3.1.-</ecNumber>
    </recommendedName>
</protein>
<keyword evidence="1" id="KW-0808">Transferase</keyword>
<dbReference type="GO" id="GO:0005739">
    <property type="term" value="C:mitochondrion"/>
    <property type="evidence" value="ECO:0007669"/>
    <property type="project" value="InterPro"/>
</dbReference>
<dbReference type="InterPro" id="IPR016181">
    <property type="entry name" value="Acyl_CoA_acyltransferase"/>
</dbReference>
<gene>
    <name evidence="2" type="ORF">L596_030053</name>
</gene>
<dbReference type="Gene3D" id="3.40.630.30">
    <property type="match status" value="1"/>
</dbReference>
<comment type="similarity">
    <text evidence="1">Belongs to the glycine N-acyltransferase family.</text>
</comment>
<dbReference type="InterPro" id="IPR010313">
    <property type="entry name" value="Glycine_N-acyltransferase"/>
</dbReference>
<evidence type="ECO:0000313" key="2">
    <source>
        <dbReference type="EMBL" id="TKR58634.1"/>
    </source>
</evidence>
<dbReference type="OrthoDB" id="5778665at2759"/>
<organism evidence="2 3">
    <name type="scientific">Steinernema carpocapsae</name>
    <name type="common">Entomopathogenic nematode</name>
    <dbReference type="NCBI Taxonomy" id="34508"/>
    <lineage>
        <taxon>Eukaryota</taxon>
        <taxon>Metazoa</taxon>
        <taxon>Ecdysozoa</taxon>
        <taxon>Nematoda</taxon>
        <taxon>Chromadorea</taxon>
        <taxon>Rhabditida</taxon>
        <taxon>Tylenchina</taxon>
        <taxon>Panagrolaimomorpha</taxon>
        <taxon>Strongyloidoidea</taxon>
        <taxon>Steinernematidae</taxon>
        <taxon>Steinernema</taxon>
    </lineage>
</organism>
<dbReference type="SUPFAM" id="SSF55729">
    <property type="entry name" value="Acyl-CoA N-acyltransferases (Nat)"/>
    <property type="match status" value="1"/>
</dbReference>
<dbReference type="GO" id="GO:0047961">
    <property type="term" value="F:glycine N-acyltransferase activity"/>
    <property type="evidence" value="ECO:0007669"/>
    <property type="project" value="InterPro"/>
</dbReference>
<dbReference type="EMBL" id="AZBU02000013">
    <property type="protein sequence ID" value="TKR58634.1"/>
    <property type="molecule type" value="Genomic_DNA"/>
</dbReference>
<name>A0A4U5LRL3_STECR</name>
<dbReference type="Proteomes" id="UP000298663">
    <property type="component" value="Unassembled WGS sequence"/>
</dbReference>
<keyword evidence="3" id="KW-1185">Reference proteome</keyword>
<keyword evidence="1" id="KW-0012">Acyltransferase</keyword>
<dbReference type="PANTHER" id="PTHR15298">
    <property type="entry name" value="L-COA N-ACYLTRANSFERASE-RELATED"/>
    <property type="match status" value="1"/>
</dbReference>
<dbReference type="AlphaFoldDB" id="A0A4U5LRL3"/>
<evidence type="ECO:0000313" key="3">
    <source>
        <dbReference type="Proteomes" id="UP000298663"/>
    </source>
</evidence>
<comment type="caution">
    <text evidence="2">The sequence shown here is derived from an EMBL/GenBank/DDBJ whole genome shotgun (WGS) entry which is preliminary data.</text>
</comment>
<evidence type="ECO:0000256" key="1">
    <source>
        <dbReference type="RuleBase" id="RU368002"/>
    </source>
</evidence>
<dbReference type="EC" id="2.3.1.-" evidence="1"/>